<dbReference type="InterPro" id="IPR024571">
    <property type="entry name" value="ERAP1-like_C_dom"/>
</dbReference>
<dbReference type="GO" id="GO:0005737">
    <property type="term" value="C:cytoplasm"/>
    <property type="evidence" value="ECO:0007669"/>
    <property type="project" value="TreeGrafter"/>
</dbReference>
<evidence type="ECO:0000259" key="14">
    <source>
        <dbReference type="Pfam" id="PF01433"/>
    </source>
</evidence>
<accession>A0A7G8Q5C3</accession>
<dbReference type="Proteomes" id="UP000515873">
    <property type="component" value="Chromosome"/>
</dbReference>
<keyword evidence="6 12" id="KW-0378">Hydrolase</keyword>
<dbReference type="CDD" id="cd09601">
    <property type="entry name" value="M1_APN-Q_like"/>
    <property type="match status" value="1"/>
</dbReference>
<feature type="signal peptide" evidence="13">
    <location>
        <begin position="1"/>
        <end position="24"/>
    </location>
</feature>
<evidence type="ECO:0000256" key="8">
    <source>
        <dbReference type="ARBA" id="ARBA00023049"/>
    </source>
</evidence>
<evidence type="ECO:0000256" key="13">
    <source>
        <dbReference type="SAM" id="SignalP"/>
    </source>
</evidence>
<name>A0A7G8Q5C3_9GAMM</name>
<evidence type="ECO:0000256" key="11">
    <source>
        <dbReference type="PIRSR" id="PIRSR634016-4"/>
    </source>
</evidence>
<dbReference type="GO" id="GO:0016020">
    <property type="term" value="C:membrane"/>
    <property type="evidence" value="ECO:0007669"/>
    <property type="project" value="TreeGrafter"/>
</dbReference>
<dbReference type="GO" id="GO:0016285">
    <property type="term" value="F:alanyl aminopeptidase activity"/>
    <property type="evidence" value="ECO:0007669"/>
    <property type="project" value="UniProtKB-EC"/>
</dbReference>
<feature type="binding site" evidence="10">
    <location>
        <position position="333"/>
    </location>
    <ligand>
        <name>Zn(2+)</name>
        <dbReference type="ChEBI" id="CHEBI:29105"/>
        <note>catalytic</note>
    </ligand>
</feature>
<dbReference type="Gene3D" id="2.60.40.1910">
    <property type="match status" value="1"/>
</dbReference>
<evidence type="ECO:0000256" key="5">
    <source>
        <dbReference type="ARBA" id="ARBA00022723"/>
    </source>
</evidence>
<dbReference type="InterPro" id="IPR014782">
    <property type="entry name" value="Peptidase_M1_dom"/>
</dbReference>
<gene>
    <name evidence="17" type="ORF">H8F01_02085</name>
</gene>
<dbReference type="InterPro" id="IPR001930">
    <property type="entry name" value="Peptidase_M1"/>
</dbReference>
<protein>
    <recommendedName>
        <fullName evidence="12">Aminopeptidase</fullName>
        <ecNumber evidence="12">3.4.11.-</ecNumber>
    </recommendedName>
</protein>
<feature type="binding site" evidence="10">
    <location>
        <position position="356"/>
    </location>
    <ligand>
        <name>Zn(2+)</name>
        <dbReference type="ChEBI" id="CHEBI:29105"/>
        <note>catalytic</note>
    </ligand>
</feature>
<dbReference type="InterPro" id="IPR045357">
    <property type="entry name" value="Aminopeptidase_N-like_N"/>
</dbReference>
<keyword evidence="8 12" id="KW-0482">Metalloprotease</keyword>
<evidence type="ECO:0000256" key="9">
    <source>
        <dbReference type="PIRSR" id="PIRSR634016-1"/>
    </source>
</evidence>
<dbReference type="GO" id="GO:0043171">
    <property type="term" value="P:peptide catabolic process"/>
    <property type="evidence" value="ECO:0007669"/>
    <property type="project" value="TreeGrafter"/>
</dbReference>
<dbReference type="Gene3D" id="2.60.40.1730">
    <property type="entry name" value="tricorn interacting facor f3 domain"/>
    <property type="match status" value="1"/>
</dbReference>
<proteinExistence type="inferred from homology"/>
<dbReference type="Pfam" id="PF01433">
    <property type="entry name" value="Peptidase_M1"/>
    <property type="match status" value="1"/>
</dbReference>
<dbReference type="GO" id="GO:0005615">
    <property type="term" value="C:extracellular space"/>
    <property type="evidence" value="ECO:0007669"/>
    <property type="project" value="TreeGrafter"/>
</dbReference>
<keyword evidence="3 12" id="KW-0031">Aminopeptidase</keyword>
<evidence type="ECO:0000259" key="16">
    <source>
        <dbReference type="Pfam" id="PF17900"/>
    </source>
</evidence>
<feature type="site" description="Transition state stabilizer" evidence="11">
    <location>
        <position position="419"/>
    </location>
</feature>
<keyword evidence="5 10" id="KW-0479">Metal-binding</keyword>
<evidence type="ECO:0000256" key="7">
    <source>
        <dbReference type="ARBA" id="ARBA00022833"/>
    </source>
</evidence>
<dbReference type="InterPro" id="IPR034016">
    <property type="entry name" value="M1_APN-typ"/>
</dbReference>
<dbReference type="GO" id="GO:0008270">
    <property type="term" value="F:zinc ion binding"/>
    <property type="evidence" value="ECO:0007669"/>
    <property type="project" value="UniProtKB-UniRule"/>
</dbReference>
<dbReference type="Gene3D" id="1.10.390.10">
    <property type="entry name" value="Neutral Protease Domain 2"/>
    <property type="match status" value="1"/>
</dbReference>
<reference evidence="17 18" key="1">
    <citation type="submission" date="2020-08" db="EMBL/GenBank/DDBJ databases">
        <title>Dyella sp. G9 isolated from forest soil.</title>
        <authorList>
            <person name="Fu J."/>
            <person name="Qiu L."/>
        </authorList>
    </citation>
    <scope>NUCLEOTIDE SEQUENCE [LARGE SCALE GENOMIC DNA]</scope>
    <source>
        <strain evidence="17 18">G9</strain>
    </source>
</reference>
<evidence type="ECO:0000256" key="10">
    <source>
        <dbReference type="PIRSR" id="PIRSR634016-3"/>
    </source>
</evidence>
<keyword evidence="7 10" id="KW-0862">Zinc</keyword>
<feature type="active site" description="Proton acceptor" evidence="9">
    <location>
        <position position="334"/>
    </location>
</feature>
<dbReference type="EC" id="3.4.11.-" evidence="12"/>
<keyword evidence="4 12" id="KW-0645">Protease</keyword>
<dbReference type="RefSeq" id="WP_187057439.1">
    <property type="nucleotide sequence ID" value="NZ_CP060412.1"/>
</dbReference>
<evidence type="ECO:0000259" key="15">
    <source>
        <dbReference type="Pfam" id="PF11838"/>
    </source>
</evidence>
<feature type="domain" description="Aminopeptidase N-like N-terminal" evidence="16">
    <location>
        <begin position="43"/>
        <end position="225"/>
    </location>
</feature>
<evidence type="ECO:0000256" key="3">
    <source>
        <dbReference type="ARBA" id="ARBA00022438"/>
    </source>
</evidence>
<dbReference type="KEGG" id="dtl:H8F01_02085"/>
<feature type="domain" description="ERAP1-like C-terminal" evidence="15">
    <location>
        <begin position="553"/>
        <end position="861"/>
    </location>
</feature>
<dbReference type="FunFam" id="1.10.390.10:FF:000006">
    <property type="entry name" value="Puromycin-sensitive aminopeptidase"/>
    <property type="match status" value="1"/>
</dbReference>
<feature type="chain" id="PRO_5028834774" description="Aminopeptidase" evidence="13">
    <location>
        <begin position="25"/>
        <end position="882"/>
    </location>
</feature>
<dbReference type="EMBL" id="CP060412">
    <property type="protein sequence ID" value="QNK01981.1"/>
    <property type="molecule type" value="Genomic_DNA"/>
</dbReference>
<dbReference type="InterPro" id="IPR050344">
    <property type="entry name" value="Peptidase_M1_aminopeptidases"/>
</dbReference>
<dbReference type="Pfam" id="PF11838">
    <property type="entry name" value="ERAP1_C"/>
    <property type="match status" value="1"/>
</dbReference>
<keyword evidence="13" id="KW-0732">Signal</keyword>
<dbReference type="GO" id="GO:0006508">
    <property type="term" value="P:proteolysis"/>
    <property type="evidence" value="ECO:0007669"/>
    <property type="project" value="UniProtKB-KW"/>
</dbReference>
<feature type="domain" description="Peptidase M1 membrane alanine aminopeptidase" evidence="14">
    <location>
        <begin position="259"/>
        <end position="477"/>
    </location>
</feature>
<dbReference type="InterPro" id="IPR042097">
    <property type="entry name" value="Aminopeptidase_N-like_N_sf"/>
</dbReference>
<dbReference type="SUPFAM" id="SSF55486">
    <property type="entry name" value="Metalloproteases ('zincins'), catalytic domain"/>
    <property type="match status" value="1"/>
</dbReference>
<dbReference type="PANTHER" id="PTHR11533:SF174">
    <property type="entry name" value="PUROMYCIN-SENSITIVE AMINOPEPTIDASE-RELATED"/>
    <property type="match status" value="1"/>
</dbReference>
<evidence type="ECO:0000256" key="12">
    <source>
        <dbReference type="RuleBase" id="RU364040"/>
    </source>
</evidence>
<evidence type="ECO:0000256" key="1">
    <source>
        <dbReference type="ARBA" id="ARBA00000098"/>
    </source>
</evidence>
<dbReference type="PRINTS" id="PR00756">
    <property type="entry name" value="ALADIPTASE"/>
</dbReference>
<dbReference type="GO" id="GO:0070006">
    <property type="term" value="F:metalloaminopeptidase activity"/>
    <property type="evidence" value="ECO:0007669"/>
    <property type="project" value="TreeGrafter"/>
</dbReference>
<comment type="similarity">
    <text evidence="2 12">Belongs to the peptidase M1 family.</text>
</comment>
<evidence type="ECO:0000313" key="17">
    <source>
        <dbReference type="EMBL" id="QNK01981.1"/>
    </source>
</evidence>
<dbReference type="GO" id="GO:0042277">
    <property type="term" value="F:peptide binding"/>
    <property type="evidence" value="ECO:0007669"/>
    <property type="project" value="TreeGrafter"/>
</dbReference>
<sequence length="882" mass="95708">MRIRLASAIALALAGLSSVGSAIALDAPASAQAPTQLPRDVRPTHYDVSVVPHASTLSFDGKVVVDVDVLEATRSITLNAIDLRFSAVTLAPATGKGTFKAKVAVDDKAQTATFTFDKPVPAGSYKLAMSYTGKIGTQANGLFAIDYDSKDGKKRAVYTQFENSDARRFIPSWDEPNYKATFDLTATVPSEQMAVSNMPVASKKDVGHGLSQVTFQSSPKMSTYLLFFGAGDFDRVTTSEDGTEIGVITQKGLSAQGAFTLESGKAVLKEYNDYFGTKFPLPKLDNVASPGSSQFFSAMENWGAIYTFEYALLLDPSISTLQDKQNVFGTAAHEMAHQWFGDLVTMRWWDDLWLNEGFASWMASRTTARLHPEWNTKLGDGVGSRETAMARDAVATTHPVVQHIETVDQASQAFDAITYSKGESVIRMLEAYVGEDTWRTGVRDYIKAHAYGNAVSDDLWRSMDEAAPGKQITTIAHDFTLQPGIPLIRVETSTCSKHTTTIKLTQGEFTRDRPDKQPLRWHVPVIAQAAGGKAVSAVVDGEATLTVPGCGTLLVNAGQTGYYRTLYTPAQFAAIKKDFAKIAPIDQMGVMGDTWALGMAGLRPASDILDLAKATPVDADPQIWDEMAGDLSGLDAYYRGDAKRQAAFRAFAVKQLDPVFQRVGWEAKPGESVPTTILRTHLISVLSGLDDQAVVAEARRRYAAQATDPKAVPAALRKTILAVVARHADAATWDKLHAEAKAEKTPLVKDRLYGLLASAQDQALAQRALDLALTDEPGATNSAGMISSVSRQHPELGFDFALAHREQVDKLVDSSSHSRYYPALGSSSFNPAMVDKINAYANQYLDAGSRRDAETAVANVKYRIMVRNERLPDVDAWLSKNG</sequence>
<dbReference type="PANTHER" id="PTHR11533">
    <property type="entry name" value="PROTEASE M1 ZINC METALLOPROTEASE"/>
    <property type="match status" value="1"/>
</dbReference>
<organism evidence="17 18">
    <name type="scientific">Dyella telluris</name>
    <dbReference type="NCBI Taxonomy" id="2763498"/>
    <lineage>
        <taxon>Bacteria</taxon>
        <taxon>Pseudomonadati</taxon>
        <taxon>Pseudomonadota</taxon>
        <taxon>Gammaproteobacteria</taxon>
        <taxon>Lysobacterales</taxon>
        <taxon>Rhodanobacteraceae</taxon>
        <taxon>Dyella</taxon>
    </lineage>
</organism>
<feature type="binding site" evidence="10">
    <location>
        <position position="337"/>
    </location>
    <ligand>
        <name>Zn(2+)</name>
        <dbReference type="ChEBI" id="CHEBI:29105"/>
        <note>catalytic</note>
    </ligand>
</feature>
<evidence type="ECO:0000256" key="2">
    <source>
        <dbReference type="ARBA" id="ARBA00010136"/>
    </source>
</evidence>
<comment type="catalytic activity">
    <reaction evidence="1">
        <text>Release of an N-terminal amino acid, Xaa-|-Yaa- from a peptide, amide or arylamide. Xaa is preferably Ala, but may be most amino acids including Pro (slow action). When a terminal hydrophobic residue is followed by a prolyl residue, the two may be released as an intact Xaa-Pro dipeptide.</text>
        <dbReference type="EC" id="3.4.11.2"/>
    </reaction>
</comment>
<evidence type="ECO:0000313" key="18">
    <source>
        <dbReference type="Proteomes" id="UP000515873"/>
    </source>
</evidence>
<dbReference type="InterPro" id="IPR027268">
    <property type="entry name" value="Peptidase_M4/M1_CTD_sf"/>
</dbReference>
<dbReference type="Pfam" id="PF17900">
    <property type="entry name" value="Peptidase_M1_N"/>
    <property type="match status" value="1"/>
</dbReference>
<keyword evidence="18" id="KW-1185">Reference proteome</keyword>
<comment type="cofactor">
    <cofactor evidence="10 12">
        <name>Zn(2+)</name>
        <dbReference type="ChEBI" id="CHEBI:29105"/>
    </cofactor>
    <text evidence="10 12">Binds 1 zinc ion per subunit.</text>
</comment>
<dbReference type="SUPFAM" id="SSF63737">
    <property type="entry name" value="Leukotriene A4 hydrolase N-terminal domain"/>
    <property type="match status" value="1"/>
</dbReference>
<evidence type="ECO:0000256" key="4">
    <source>
        <dbReference type="ARBA" id="ARBA00022670"/>
    </source>
</evidence>
<dbReference type="Gene3D" id="1.25.50.20">
    <property type="match status" value="1"/>
</dbReference>
<evidence type="ECO:0000256" key="6">
    <source>
        <dbReference type="ARBA" id="ARBA00022801"/>
    </source>
</evidence>
<dbReference type="AlphaFoldDB" id="A0A7G8Q5C3"/>